<evidence type="ECO:0000256" key="7">
    <source>
        <dbReference type="ARBA" id="ARBA00022801"/>
    </source>
</evidence>
<feature type="compositionally biased region" description="Polar residues" evidence="10">
    <location>
        <begin position="278"/>
        <end position="297"/>
    </location>
</feature>
<dbReference type="GO" id="GO:0004806">
    <property type="term" value="F:triacylglycerol lipase activity"/>
    <property type="evidence" value="ECO:0007669"/>
    <property type="project" value="UniProtKB-EC"/>
</dbReference>
<evidence type="ECO:0000256" key="1">
    <source>
        <dbReference type="ARBA" id="ARBA00001024"/>
    </source>
</evidence>
<evidence type="ECO:0000256" key="3">
    <source>
        <dbReference type="ARBA" id="ARBA00010701"/>
    </source>
</evidence>
<dbReference type="AlphaFoldDB" id="A0A7X9ZKJ1"/>
<dbReference type="EMBL" id="SCHC01000003">
    <property type="protein sequence ID" value="TBW76072.1"/>
    <property type="molecule type" value="Genomic_DNA"/>
</dbReference>
<dbReference type="Proteomes" id="UP000550736">
    <property type="component" value="Unassembled WGS sequence"/>
</dbReference>
<feature type="compositionally biased region" description="Basic and acidic residues" evidence="10">
    <location>
        <begin position="339"/>
        <end position="358"/>
    </location>
</feature>
<sequence length="767" mass="85874">MKNYNEKKRFSIRKYAVGVVSIVTGITIFIGGQQAHAAEETNQQINTPSHSNETTQTAQKNLKENESRPSESELSSSKTSQPQQSESTQHSQPQQTESTQSTQTQQTNPTQHPQDKENSQNQSLESTKEATNHNDTPDTSEAIDTKKEELDNQDVLPSKKTNNSERKADNTSTQDNATSTDNKQYESESKPTETKSENDKVTQSNSSDNPSESQESTKSQDQQDPQDKPDSQHSQKSEDNLSTRDTTYPKESKQNSSSSQPQETTQESRNNKDETDNDNPQSKGAHQSSQNTQLRSTENNDDPKDSTQLKSSNKEQDTREQNNEKEVDQPTKKTPSMKQENKNTTKQSVKTDKTERPTSTEPKTLQSHQPNKLSKQTLQAQYKNQYPVVFVHGFAGLVGEDAFTLYPNYWGGGKYNIKSELTKQGYRVHEANIGAFSSNYDRAVDLYYYIKGGRVDYGAAHAAKYGHHRYGRTYEGIMPDWAPGKKIHLVGHSMGGQTIRLMEHFLRNGNQEEIDYQRQHGGTVSDLFKGGKDNMISTITTVGTPHNGTPAADKLGTRKIVKDAMNRIGRLSGSRLLDLNLGFSQWGFKQKPNESYIEYAERVANSRIWDTEDQAINDLTTAGAEKLNKMTNLNPNIVYTTYTGAATHTGPLGFQIPDVRQLFAMDITSRIIGRDKNKNVRVNDGLVPVSSSIYPTAQAFKKVGFLNPATSKGVWQVRPVQNGWDHADLIGLDLPDFKRTGAELGKYYLGMINNMMRVEELDGLTKK</sequence>
<evidence type="ECO:0000256" key="5">
    <source>
        <dbReference type="ARBA" id="ARBA00022525"/>
    </source>
</evidence>
<reference evidence="15 16" key="1">
    <citation type="journal article" date="2019" name="Sci. Transl. Med.">
        <title>Quorum sensing between bacterial species on the skin protects against epidermal injury in atopic dermatitis.</title>
        <authorList>
            <person name="Williams M.R."/>
        </authorList>
    </citation>
    <scope>NUCLEOTIDE SEQUENCE [LARGE SCALE GENOMIC DNA]</scope>
    <source>
        <strain evidence="15 16">H8</strain>
    </source>
</reference>
<dbReference type="RefSeq" id="WP_030061378.1">
    <property type="nucleotide sequence ID" value="NZ_AP014956.1"/>
</dbReference>
<comment type="catalytic activity">
    <reaction evidence="1">
        <text>a triacylglycerol + H2O = a diacylglycerol + a fatty acid + H(+)</text>
        <dbReference type="Rhea" id="RHEA:12044"/>
        <dbReference type="ChEBI" id="CHEBI:15377"/>
        <dbReference type="ChEBI" id="CHEBI:15378"/>
        <dbReference type="ChEBI" id="CHEBI:17855"/>
        <dbReference type="ChEBI" id="CHEBI:18035"/>
        <dbReference type="ChEBI" id="CHEBI:28868"/>
        <dbReference type="EC" id="3.1.1.3"/>
    </reaction>
</comment>
<dbReference type="Proteomes" id="UP000538955">
    <property type="component" value="Unassembled WGS sequence"/>
</dbReference>
<dbReference type="Pfam" id="PF04650">
    <property type="entry name" value="YSIRK_signal"/>
    <property type="match status" value="1"/>
</dbReference>
<evidence type="ECO:0000256" key="10">
    <source>
        <dbReference type="SAM" id="MobiDB-lite"/>
    </source>
</evidence>
<dbReference type="GO" id="GO:0016042">
    <property type="term" value="P:lipid catabolic process"/>
    <property type="evidence" value="ECO:0007669"/>
    <property type="project" value="UniProtKB-KW"/>
</dbReference>
<feature type="compositionally biased region" description="Polar residues" evidence="10">
    <location>
        <begin position="359"/>
        <end position="373"/>
    </location>
</feature>
<evidence type="ECO:0000259" key="12">
    <source>
        <dbReference type="Pfam" id="PF24708"/>
    </source>
</evidence>
<keyword evidence="8" id="KW-0442">Lipid degradation</keyword>
<keyword evidence="7" id="KW-0378">Hydrolase</keyword>
<feature type="compositionally biased region" description="Basic and acidic residues" evidence="10">
    <location>
        <begin position="225"/>
        <end position="253"/>
    </location>
</feature>
<organism evidence="15 16">
    <name type="scientific">Staphylococcus capitis</name>
    <dbReference type="NCBI Taxonomy" id="29388"/>
    <lineage>
        <taxon>Bacteria</taxon>
        <taxon>Bacillati</taxon>
        <taxon>Bacillota</taxon>
        <taxon>Bacilli</taxon>
        <taxon>Bacillales</taxon>
        <taxon>Staphylococcaceae</taxon>
        <taxon>Staphylococcus</taxon>
    </lineage>
</organism>
<feature type="region of interest" description="Disordered" evidence="10">
    <location>
        <begin position="39"/>
        <end position="373"/>
    </location>
</feature>
<protein>
    <recommendedName>
        <fullName evidence="4">triacylglycerol lipase</fullName>
        <ecNumber evidence="4">3.1.1.3</ecNumber>
    </recommendedName>
</protein>
<feature type="compositionally biased region" description="Polar residues" evidence="10">
    <location>
        <begin position="170"/>
        <end position="182"/>
    </location>
</feature>
<evidence type="ECO:0000256" key="9">
    <source>
        <dbReference type="ARBA" id="ARBA00023098"/>
    </source>
</evidence>
<dbReference type="Proteomes" id="UP000291949">
    <property type="component" value="Unassembled WGS sequence"/>
</dbReference>
<dbReference type="InterPro" id="IPR029058">
    <property type="entry name" value="AB_hydrolase_fold"/>
</dbReference>
<evidence type="ECO:0000259" key="11">
    <source>
        <dbReference type="Pfam" id="PF04650"/>
    </source>
</evidence>
<feature type="compositionally biased region" description="Low complexity" evidence="10">
    <location>
        <begin position="72"/>
        <end position="112"/>
    </location>
</feature>
<evidence type="ECO:0000313" key="16">
    <source>
        <dbReference type="Proteomes" id="UP000291949"/>
    </source>
</evidence>
<feature type="domain" description="YSIRK Gram-positive signal peptide" evidence="11">
    <location>
        <begin position="5"/>
        <end position="29"/>
    </location>
</feature>
<feature type="compositionally biased region" description="Basic and acidic residues" evidence="10">
    <location>
        <begin position="126"/>
        <end position="136"/>
    </location>
</feature>
<feature type="domain" description="Lipase-like C-terminal" evidence="12">
    <location>
        <begin position="384"/>
        <end position="762"/>
    </location>
</feature>
<dbReference type="SUPFAM" id="SSF53474">
    <property type="entry name" value="alpha/beta-Hydrolases"/>
    <property type="match status" value="1"/>
</dbReference>
<dbReference type="InterPro" id="IPR056304">
    <property type="entry name" value="Lip-like_C"/>
</dbReference>
<keyword evidence="6" id="KW-0732">Signal</keyword>
<comment type="similarity">
    <text evidence="3">Belongs to the AB hydrolase superfamily. Lipase family.</text>
</comment>
<dbReference type="PANTHER" id="PTHR34043:SF3">
    <property type="entry name" value="ALPHA_BETA-HYDROLASES SUPERFAMILY PROTEIN"/>
    <property type="match status" value="1"/>
</dbReference>
<dbReference type="InterPro" id="IPR005877">
    <property type="entry name" value="YSIRK_signal_dom"/>
</dbReference>
<dbReference type="PANTHER" id="PTHR34043">
    <property type="entry name" value="ALPHA/BETA-HYDROLASES SUPERFAMILY PROTEIN"/>
    <property type="match status" value="1"/>
</dbReference>
<dbReference type="EC" id="3.1.1.3" evidence="4"/>
<evidence type="ECO:0000313" key="18">
    <source>
        <dbReference type="Proteomes" id="UP000550736"/>
    </source>
</evidence>
<dbReference type="GO" id="GO:0005576">
    <property type="term" value="C:extracellular region"/>
    <property type="evidence" value="ECO:0007669"/>
    <property type="project" value="UniProtKB-SubCell"/>
</dbReference>
<dbReference type="EMBL" id="JABBMI010000091">
    <property type="protein sequence ID" value="NMK55311.1"/>
    <property type="molecule type" value="Genomic_DNA"/>
</dbReference>
<dbReference type="Gene3D" id="3.40.50.1820">
    <property type="entry name" value="alpha/beta hydrolase"/>
    <property type="match status" value="1"/>
</dbReference>
<evidence type="ECO:0000256" key="6">
    <source>
        <dbReference type="ARBA" id="ARBA00022729"/>
    </source>
</evidence>
<dbReference type="NCBIfam" id="TIGR01168">
    <property type="entry name" value="YSIRK_signal"/>
    <property type="match status" value="1"/>
</dbReference>
<evidence type="ECO:0000313" key="13">
    <source>
        <dbReference type="EMBL" id="NMK55311.1"/>
    </source>
</evidence>
<feature type="compositionally biased region" description="Basic and acidic residues" evidence="10">
    <location>
        <begin position="183"/>
        <end position="200"/>
    </location>
</feature>
<dbReference type="EMBL" id="JABBLX010000055">
    <property type="protein sequence ID" value="NMK98640.1"/>
    <property type="molecule type" value="Genomic_DNA"/>
</dbReference>
<name>A0A7X9ZKJ1_STACP</name>
<keyword evidence="5" id="KW-0964">Secreted</keyword>
<evidence type="ECO:0000313" key="15">
    <source>
        <dbReference type="EMBL" id="TBW76072.1"/>
    </source>
</evidence>
<keyword evidence="17" id="KW-1185">Reference proteome</keyword>
<feature type="compositionally biased region" description="Basic and acidic residues" evidence="10">
    <location>
        <begin position="61"/>
        <end position="71"/>
    </location>
</feature>
<dbReference type="Pfam" id="PF24708">
    <property type="entry name" value="Lip_C"/>
    <property type="match status" value="1"/>
</dbReference>
<evidence type="ECO:0000313" key="14">
    <source>
        <dbReference type="EMBL" id="NMK98640.1"/>
    </source>
</evidence>
<feature type="compositionally biased region" description="Polar residues" evidence="10">
    <location>
        <begin position="201"/>
        <end position="217"/>
    </location>
</feature>
<evidence type="ECO:0000256" key="2">
    <source>
        <dbReference type="ARBA" id="ARBA00004613"/>
    </source>
</evidence>
<dbReference type="NCBIfam" id="NF047351">
    <property type="entry name" value="lipase_YSIRK_Sa"/>
    <property type="match status" value="1"/>
</dbReference>
<feature type="compositionally biased region" description="Basic and acidic residues" evidence="10">
    <location>
        <begin position="301"/>
        <end position="331"/>
    </location>
</feature>
<reference evidence="17 18" key="2">
    <citation type="submission" date="2020-04" db="EMBL/GenBank/DDBJ databases">
        <title>The Epidemiology and Molecular Characteristics of Linezolid-Resistant Staphylococcus capitis in Huashan Hospital, Shanghai.</title>
        <authorList>
            <person name="Ding L."/>
            <person name="Li P."/>
            <person name="Yang Y."/>
            <person name="Lin D."/>
            <person name="Xu X."/>
        </authorList>
    </citation>
    <scope>NUCLEOTIDE SEQUENCE [LARGE SCALE GENOMIC DNA]</scope>
    <source>
        <strain evidence="14 18">12-86</strain>
        <strain evidence="13 17">17-84</strain>
    </source>
</reference>
<keyword evidence="9" id="KW-0443">Lipid metabolism</keyword>
<comment type="caution">
    <text evidence="15">The sequence shown here is derived from an EMBL/GenBank/DDBJ whole genome shotgun (WGS) entry which is preliminary data.</text>
</comment>
<gene>
    <name evidence="15" type="ORF">EQ811_09505</name>
    <name evidence="14" type="ORF">HHM13_11290</name>
    <name evidence="13" type="ORF">HHM24_11370</name>
</gene>
<feature type="compositionally biased region" description="Low complexity" evidence="10">
    <location>
        <begin position="254"/>
        <end position="268"/>
    </location>
</feature>
<feature type="compositionally biased region" description="Polar residues" evidence="10">
    <location>
        <begin position="40"/>
        <end position="60"/>
    </location>
</feature>
<evidence type="ECO:0000256" key="8">
    <source>
        <dbReference type="ARBA" id="ARBA00022963"/>
    </source>
</evidence>
<comment type="subcellular location">
    <subcellularLocation>
        <location evidence="2">Secreted</location>
    </subcellularLocation>
</comment>
<proteinExistence type="inferred from homology"/>
<accession>A0A7X9ZKJ1</accession>
<evidence type="ECO:0000256" key="4">
    <source>
        <dbReference type="ARBA" id="ARBA00013279"/>
    </source>
</evidence>
<evidence type="ECO:0000313" key="17">
    <source>
        <dbReference type="Proteomes" id="UP000538955"/>
    </source>
</evidence>